<feature type="region of interest" description="Disordered" evidence="1">
    <location>
        <begin position="556"/>
        <end position="584"/>
    </location>
</feature>
<name>A0A0L7QXD2_9HYME</name>
<dbReference type="AlphaFoldDB" id="A0A0L7QXD2"/>
<dbReference type="EMBL" id="KQ414704">
    <property type="protein sequence ID" value="KOC63278.1"/>
    <property type="molecule type" value="Genomic_DNA"/>
</dbReference>
<reference evidence="2 3" key="1">
    <citation type="submission" date="2015-07" db="EMBL/GenBank/DDBJ databases">
        <title>The genome of Habropoda laboriosa.</title>
        <authorList>
            <person name="Pan H."/>
            <person name="Kapheim K."/>
        </authorList>
    </citation>
    <scope>NUCLEOTIDE SEQUENCE [LARGE SCALE GENOMIC DNA]</scope>
    <source>
        <strain evidence="2">0110345459</strain>
    </source>
</reference>
<feature type="compositionally biased region" description="Basic and acidic residues" evidence="1">
    <location>
        <begin position="556"/>
        <end position="569"/>
    </location>
</feature>
<proteinExistence type="predicted"/>
<evidence type="ECO:0000313" key="2">
    <source>
        <dbReference type="EMBL" id="KOC63278.1"/>
    </source>
</evidence>
<feature type="region of interest" description="Disordered" evidence="1">
    <location>
        <begin position="478"/>
        <end position="506"/>
    </location>
</feature>
<feature type="compositionally biased region" description="Polar residues" evidence="1">
    <location>
        <begin position="188"/>
        <end position="198"/>
    </location>
</feature>
<evidence type="ECO:0000256" key="1">
    <source>
        <dbReference type="SAM" id="MobiDB-lite"/>
    </source>
</evidence>
<sequence length="614" mass="71527">MFGRQIFLEPVDNERDQRRRDEFFRQFCVNQRRGIPFTELTNIPSLRNDGLMLDLNLILVDDTDRVQPNNLYFRTNYGNALNRYLLEYVRQMEERYLAMERELTRTKMLIPVMTRNFGAVHQTSQTDVNRKQSSFVKYEHIFGTSPRNQYRKNQEQVNHVSSRRKHHTTRKNKDLIAKTLLDTDWTKQKNPSQNSQNDIYPIKEPGSHSCRPRTLTSNSTAVCSMHNVAVILPQGSTQLTNFSRHGQLNSKVEDHMQTNSTVNTPEFRPITRPKLNNDISEQKSELEQPPSHRPHLNTDFEGKCIFTRTNFFENTNTPRKEYFPCIRTSEGNNNHWNNRSKKCVPRERSNCTDDLPRYFTRTIQKPKKDVHKRIPTPRSNVHTAYTPMVQSPTWNPMLDPNGLTIQLLRLAVLLYAPALMPALNSLIARQTVQTSIPIPSSEGANDLLTQIFTILSNQQSVPNLSYVSNPRVDENSQYRESRQQSHSENIARQHRNDNCDRTTSVNDQLEKNSIAVDTSLEICGCNKMKQSSSQYSEDILRDEKTEENEELLYTWTDKKSKSSEEKKGEDAEEKQDDAELFGNSSIRTESNVWKQLRVNDIWKFESNTKLNEFE</sequence>
<feature type="compositionally biased region" description="Acidic residues" evidence="1">
    <location>
        <begin position="570"/>
        <end position="579"/>
    </location>
</feature>
<organism evidence="2 3">
    <name type="scientific">Habropoda laboriosa</name>
    <dbReference type="NCBI Taxonomy" id="597456"/>
    <lineage>
        <taxon>Eukaryota</taxon>
        <taxon>Metazoa</taxon>
        <taxon>Ecdysozoa</taxon>
        <taxon>Arthropoda</taxon>
        <taxon>Hexapoda</taxon>
        <taxon>Insecta</taxon>
        <taxon>Pterygota</taxon>
        <taxon>Neoptera</taxon>
        <taxon>Endopterygota</taxon>
        <taxon>Hymenoptera</taxon>
        <taxon>Apocrita</taxon>
        <taxon>Aculeata</taxon>
        <taxon>Apoidea</taxon>
        <taxon>Anthophila</taxon>
        <taxon>Apidae</taxon>
        <taxon>Habropoda</taxon>
    </lineage>
</organism>
<feature type="compositionally biased region" description="Basic and acidic residues" evidence="1">
    <location>
        <begin position="478"/>
        <end position="500"/>
    </location>
</feature>
<keyword evidence="3" id="KW-1185">Reference proteome</keyword>
<dbReference type="Proteomes" id="UP000053825">
    <property type="component" value="Unassembled WGS sequence"/>
</dbReference>
<feature type="region of interest" description="Disordered" evidence="1">
    <location>
        <begin position="185"/>
        <end position="212"/>
    </location>
</feature>
<gene>
    <name evidence="2" type="ORF">WH47_04727</name>
</gene>
<accession>A0A0L7QXD2</accession>
<evidence type="ECO:0000313" key="3">
    <source>
        <dbReference type="Proteomes" id="UP000053825"/>
    </source>
</evidence>
<dbReference type="OrthoDB" id="7606353at2759"/>
<protein>
    <submittedName>
        <fullName evidence="2">Uncharacterized protein</fullName>
    </submittedName>
</protein>